<protein>
    <submittedName>
        <fullName evidence="1">Uncharacterized protein</fullName>
    </submittedName>
</protein>
<sequence>MGSEEKYEHKAAQIVKAAQVAQAMQEMQAVQVFESVQAVQAMPAASWFYTRRLGNQPNC</sequence>
<accession>A0A229NY00</accession>
<evidence type="ECO:0000313" key="2">
    <source>
        <dbReference type="Proteomes" id="UP000215145"/>
    </source>
</evidence>
<keyword evidence="2" id="KW-1185">Reference proteome</keyword>
<evidence type="ECO:0000313" key="1">
    <source>
        <dbReference type="EMBL" id="OXM14772.1"/>
    </source>
</evidence>
<dbReference type="RefSeq" id="WP_089525589.1">
    <property type="nucleotide sequence ID" value="NZ_NMUQ01000002.1"/>
</dbReference>
<gene>
    <name evidence="1" type="ORF">CGZ75_18025</name>
</gene>
<dbReference type="Proteomes" id="UP000215145">
    <property type="component" value="Unassembled WGS sequence"/>
</dbReference>
<name>A0A229NY00_9BACL</name>
<reference evidence="1 2" key="1">
    <citation type="submission" date="2017-07" db="EMBL/GenBank/DDBJ databases">
        <title>Paenibacillus herberti R33 genome sequencing and assembly.</title>
        <authorList>
            <person name="Su W."/>
        </authorList>
    </citation>
    <scope>NUCLEOTIDE SEQUENCE [LARGE SCALE GENOMIC DNA]</scope>
    <source>
        <strain evidence="1 2">R33</strain>
    </source>
</reference>
<organism evidence="1 2">
    <name type="scientific">Paenibacillus herberti</name>
    <dbReference type="NCBI Taxonomy" id="1619309"/>
    <lineage>
        <taxon>Bacteria</taxon>
        <taxon>Bacillati</taxon>
        <taxon>Bacillota</taxon>
        <taxon>Bacilli</taxon>
        <taxon>Bacillales</taxon>
        <taxon>Paenibacillaceae</taxon>
        <taxon>Paenibacillus</taxon>
    </lineage>
</organism>
<dbReference type="AlphaFoldDB" id="A0A229NY00"/>
<comment type="caution">
    <text evidence="1">The sequence shown here is derived from an EMBL/GenBank/DDBJ whole genome shotgun (WGS) entry which is preliminary data.</text>
</comment>
<dbReference type="EMBL" id="NMUQ01000002">
    <property type="protein sequence ID" value="OXM14772.1"/>
    <property type="molecule type" value="Genomic_DNA"/>
</dbReference>
<proteinExistence type="predicted"/>